<dbReference type="InterPro" id="IPR037171">
    <property type="entry name" value="NagB/RpiA_transferase-like"/>
</dbReference>
<evidence type="ECO:0000313" key="8">
    <source>
        <dbReference type="EMBL" id="PAA64180.1"/>
    </source>
</evidence>
<dbReference type="GO" id="GO:0009396">
    <property type="term" value="P:folic acid-containing compound biosynthetic process"/>
    <property type="evidence" value="ECO:0007669"/>
    <property type="project" value="TreeGrafter"/>
</dbReference>
<dbReference type="Proteomes" id="UP000215902">
    <property type="component" value="Unassembled WGS sequence"/>
</dbReference>
<evidence type="ECO:0000256" key="3">
    <source>
        <dbReference type="ARBA" id="ARBA00022840"/>
    </source>
</evidence>
<dbReference type="GO" id="GO:0035999">
    <property type="term" value="P:tetrahydrofolate interconversion"/>
    <property type="evidence" value="ECO:0007669"/>
    <property type="project" value="TreeGrafter"/>
</dbReference>
<keyword evidence="7" id="KW-0479">Metal-binding</keyword>
<evidence type="ECO:0000313" key="9">
    <source>
        <dbReference type="EMBL" id="PAA65531.1"/>
    </source>
</evidence>
<dbReference type="GO" id="GO:0005739">
    <property type="term" value="C:mitochondrion"/>
    <property type="evidence" value="ECO:0007669"/>
    <property type="project" value="TreeGrafter"/>
</dbReference>
<dbReference type="PIRSF" id="PIRSF006806">
    <property type="entry name" value="FTHF_cligase"/>
    <property type="match status" value="1"/>
</dbReference>
<dbReference type="GO" id="GO:0030272">
    <property type="term" value="F:5-formyltetrahydrofolate cyclo-ligase activity"/>
    <property type="evidence" value="ECO:0007669"/>
    <property type="project" value="UniProtKB-EC"/>
</dbReference>
<dbReference type="OrthoDB" id="2015992at2759"/>
<dbReference type="EMBL" id="NIVC01001641">
    <property type="protein sequence ID" value="PAA65531.1"/>
    <property type="molecule type" value="Genomic_DNA"/>
</dbReference>
<keyword evidence="2 6" id="KW-0547">Nucleotide-binding</keyword>
<sequence>MSSSPTAAAAVKAAKSQLRSLIKSRLAALSAEQRSSKSGIIVQKLLASDRYRSAKRISVYLSMPEEVDTAGIVADIFNSGRRLFVPRYSRGGGMEMLAVSGREDLASLPVTKWGIRQPGLEPGSPAREEGLENGGLDLIIVPGLAFCQADGARLGRGMGYYDRYLARARAANPACAAVAIAFSDQLVDSVPTGDSDQPLDDIVTD</sequence>
<dbReference type="Gene3D" id="3.40.50.10420">
    <property type="entry name" value="NagB/RpiA/CoA transferase-like"/>
    <property type="match status" value="1"/>
</dbReference>
<comment type="similarity">
    <text evidence="1 7">Belongs to the 5-formyltetrahydrofolate cyclo-ligase family.</text>
</comment>
<organism evidence="8 10">
    <name type="scientific">Macrostomum lignano</name>
    <dbReference type="NCBI Taxonomy" id="282301"/>
    <lineage>
        <taxon>Eukaryota</taxon>
        <taxon>Metazoa</taxon>
        <taxon>Spiralia</taxon>
        <taxon>Lophotrochozoa</taxon>
        <taxon>Platyhelminthes</taxon>
        <taxon>Rhabditophora</taxon>
        <taxon>Macrostomorpha</taxon>
        <taxon>Macrostomida</taxon>
        <taxon>Macrostomidae</taxon>
        <taxon>Macrostomum</taxon>
    </lineage>
</organism>
<evidence type="ECO:0000256" key="5">
    <source>
        <dbReference type="ARBA" id="ARBA00038966"/>
    </source>
</evidence>
<dbReference type="NCBIfam" id="TIGR02727">
    <property type="entry name" value="MTHFS_bact"/>
    <property type="match status" value="1"/>
</dbReference>
<accession>A0A267ERL4</accession>
<evidence type="ECO:0000256" key="6">
    <source>
        <dbReference type="PIRSR" id="PIRSR006806-1"/>
    </source>
</evidence>
<dbReference type="FunFam" id="3.40.50.10420:FF:000007">
    <property type="entry name" value="5-formyltetrahydrofolate cyclo-ligase"/>
    <property type="match status" value="1"/>
</dbReference>
<dbReference type="EC" id="6.3.3.2" evidence="5 7"/>
<evidence type="ECO:0000256" key="7">
    <source>
        <dbReference type="RuleBase" id="RU361279"/>
    </source>
</evidence>
<keyword evidence="7" id="KW-0460">Magnesium</keyword>
<evidence type="ECO:0000313" key="10">
    <source>
        <dbReference type="Proteomes" id="UP000215902"/>
    </source>
</evidence>
<dbReference type="AlphaFoldDB" id="A0A267ERL4"/>
<feature type="binding site" evidence="6">
    <location>
        <begin position="15"/>
        <end position="19"/>
    </location>
    <ligand>
        <name>ATP</name>
        <dbReference type="ChEBI" id="CHEBI:30616"/>
    </ligand>
</feature>
<comment type="cofactor">
    <cofactor evidence="7">
        <name>Mg(2+)</name>
        <dbReference type="ChEBI" id="CHEBI:18420"/>
    </cofactor>
</comment>
<dbReference type="PANTHER" id="PTHR23407">
    <property type="entry name" value="ATPASE INHIBITOR/5-FORMYLTETRAHYDROFOLATE CYCLO-LIGASE"/>
    <property type="match status" value="1"/>
</dbReference>
<feature type="binding site" evidence="6">
    <location>
        <begin position="153"/>
        <end position="161"/>
    </location>
    <ligand>
        <name>ATP</name>
        <dbReference type="ChEBI" id="CHEBI:30616"/>
    </ligand>
</feature>
<keyword evidence="3 6" id="KW-0067">ATP-binding</keyword>
<dbReference type="SUPFAM" id="SSF100950">
    <property type="entry name" value="NagB/RpiA/CoA transferase-like"/>
    <property type="match status" value="1"/>
</dbReference>
<dbReference type="InterPro" id="IPR024185">
    <property type="entry name" value="FTHF_cligase-like_sf"/>
</dbReference>
<keyword evidence="10" id="KW-1185">Reference proteome</keyword>
<proteinExistence type="inferred from homology"/>
<gene>
    <name evidence="9" type="ORF">BOX15_Mlig017521g3</name>
    <name evidence="8" type="ORF">BOX15_Mlig019500g3</name>
</gene>
<feature type="binding site" evidence="6">
    <location>
        <position position="61"/>
    </location>
    <ligand>
        <name>substrate</name>
    </ligand>
</feature>
<dbReference type="InterPro" id="IPR002698">
    <property type="entry name" value="FTHF_cligase"/>
</dbReference>
<evidence type="ECO:0000256" key="2">
    <source>
        <dbReference type="ARBA" id="ARBA00022741"/>
    </source>
</evidence>
<reference evidence="8 10" key="1">
    <citation type="submission" date="2017-06" db="EMBL/GenBank/DDBJ databases">
        <title>A platform for efficient transgenesis in Macrostomum lignano, a flatworm model organism for stem cell research.</title>
        <authorList>
            <person name="Berezikov E."/>
        </authorList>
    </citation>
    <scope>NUCLEOTIDE SEQUENCE [LARGE SCALE GENOMIC DNA]</scope>
    <source>
        <strain evidence="8">DV1</strain>
        <tissue evidence="8">Whole organism</tissue>
    </source>
</reference>
<dbReference type="Pfam" id="PF01812">
    <property type="entry name" value="5-FTHF_cyc-lig"/>
    <property type="match status" value="1"/>
</dbReference>
<dbReference type="PANTHER" id="PTHR23407:SF1">
    <property type="entry name" value="5-FORMYLTETRAHYDROFOLATE CYCLO-LIGASE"/>
    <property type="match status" value="1"/>
</dbReference>
<evidence type="ECO:0000256" key="1">
    <source>
        <dbReference type="ARBA" id="ARBA00010638"/>
    </source>
</evidence>
<dbReference type="EMBL" id="NIVC01001776">
    <property type="protein sequence ID" value="PAA64180.1"/>
    <property type="molecule type" value="Genomic_DNA"/>
</dbReference>
<dbReference type="GO" id="GO:0005524">
    <property type="term" value="F:ATP binding"/>
    <property type="evidence" value="ECO:0007669"/>
    <property type="project" value="UniProtKB-KW"/>
</dbReference>
<feature type="binding site" evidence="6">
    <location>
        <position position="66"/>
    </location>
    <ligand>
        <name>substrate</name>
    </ligand>
</feature>
<evidence type="ECO:0000256" key="4">
    <source>
        <dbReference type="ARBA" id="ARBA00036539"/>
    </source>
</evidence>
<protein>
    <recommendedName>
        <fullName evidence="5 7">5-formyltetrahydrofolate cyclo-ligase</fullName>
        <ecNumber evidence="5 7">6.3.3.2</ecNumber>
    </recommendedName>
</protein>
<comment type="catalytic activity">
    <reaction evidence="4 7">
        <text>(6S)-5-formyl-5,6,7,8-tetrahydrofolate + ATP = (6R)-5,10-methenyltetrahydrofolate + ADP + phosphate</text>
        <dbReference type="Rhea" id="RHEA:10488"/>
        <dbReference type="ChEBI" id="CHEBI:30616"/>
        <dbReference type="ChEBI" id="CHEBI:43474"/>
        <dbReference type="ChEBI" id="CHEBI:57455"/>
        <dbReference type="ChEBI" id="CHEBI:57457"/>
        <dbReference type="ChEBI" id="CHEBI:456216"/>
        <dbReference type="EC" id="6.3.3.2"/>
    </reaction>
</comment>
<name>A0A267ERL4_9PLAT</name>
<dbReference type="GO" id="GO:0046872">
    <property type="term" value="F:metal ion binding"/>
    <property type="evidence" value="ECO:0007669"/>
    <property type="project" value="UniProtKB-KW"/>
</dbReference>
<comment type="caution">
    <text evidence="8">The sequence shown here is derived from an EMBL/GenBank/DDBJ whole genome shotgun (WGS) entry which is preliminary data.</text>
</comment>
<dbReference type="STRING" id="282301.A0A267ERL4"/>